<dbReference type="InterPro" id="IPR036134">
    <property type="entry name" value="Crypto/Photolyase_FAD-like_sf"/>
</dbReference>
<dbReference type="InterPro" id="IPR006050">
    <property type="entry name" value="DNA_photolyase_N"/>
</dbReference>
<dbReference type="InterPro" id="IPR052219">
    <property type="entry name" value="Photolyase_Class-2"/>
</dbReference>
<evidence type="ECO:0000259" key="1">
    <source>
        <dbReference type="PROSITE" id="PS51645"/>
    </source>
</evidence>
<dbReference type="SUPFAM" id="SSF52425">
    <property type="entry name" value="Cryptochrome/photolyase, N-terminal domain"/>
    <property type="match status" value="1"/>
</dbReference>
<proteinExistence type="evidence at transcript level"/>
<protein>
    <submittedName>
        <fullName evidence="2">CPD class II photolyase-like protein</fullName>
        <ecNumber evidence="2">4.1.99.3</ecNumber>
    </submittedName>
</protein>
<keyword evidence="2" id="KW-0456">Lyase</keyword>
<reference evidence="2" key="1">
    <citation type="submission" date="2020-05" db="EMBL/GenBank/DDBJ databases">
        <title>Two class II photolyase, PiPhr1 and PiPhr2, with CPD repair activity from the Antarctic diatom Phaeodactylum tricornutum ICE-H.</title>
        <authorList>
            <person name="An M."/>
        </authorList>
    </citation>
    <scope>NUCLEOTIDE SEQUENCE</scope>
    <source>
        <strain evidence="2">ICE-H</strain>
    </source>
</reference>
<dbReference type="InterPro" id="IPR036155">
    <property type="entry name" value="Crypto/Photolyase_N_sf"/>
</dbReference>
<dbReference type="EMBL" id="MT512413">
    <property type="protein sequence ID" value="QXI73436.1"/>
    <property type="molecule type" value="mRNA"/>
</dbReference>
<dbReference type="AlphaFoldDB" id="A0A8F4XC81"/>
<evidence type="ECO:0000313" key="2">
    <source>
        <dbReference type="EMBL" id="QXI73436.1"/>
    </source>
</evidence>
<dbReference type="InterPro" id="IPR014729">
    <property type="entry name" value="Rossmann-like_a/b/a_fold"/>
</dbReference>
<dbReference type="Gene3D" id="1.25.40.80">
    <property type="match status" value="1"/>
</dbReference>
<dbReference type="PANTHER" id="PTHR10211">
    <property type="entry name" value="DEOXYRIBODIPYRIMIDINE PHOTOLYASE"/>
    <property type="match status" value="1"/>
</dbReference>
<dbReference type="Gene3D" id="3.40.50.620">
    <property type="entry name" value="HUPs"/>
    <property type="match status" value="1"/>
</dbReference>
<name>A0A8F4XC81_PHATR</name>
<accession>A0A8F4XC81</accession>
<sequence>MALPEGLPETLKSRVHQLHPIKSPGTCIDTEISGSFVLYLPTVVLRYQHNPAFALSCRIANQHNLPLLVLVTLLDDTHHPDYCANSTQRRKEDICYQSTVMTARRLAFLLECLQEVTHAWQSHGAAVAIRIHGPECRTPHHLTLARSAAAIVTDEPFVDPYVTYVERVESVGRTLAKPVFRVDGSTSVAPAGRLQRIVGSSRSDDKPIILYKGVPSKAWIWEKSTAPKRRGEVMGVVKEGHFDAPTLSMPSPADFLSDPSFASLYSVLPAEWKDSKIPAPGRRPWSVADLTSIADCKAWALQWSGADSSVAPCVQTHGGARAGMKRWTVFLNHHLVKYARTRNNITQPHAVSRLSCYLNLGVISIFQVLFDLYNRDRNATEKFLDEIVKWREIGYVHCFAFPHSYAKPDVLPSWSRIHLERSCAASYGSNSSWSVDTRRRLLEGRFGDEVWDAMQTYLIETGELHNNARMTWGKAMVHWLKVSVAAEDLLIFLCHINDRYALDGLAPPSYAGLLWCLGWCDKPGPSGSITTKPTSRYRTGPDGFQVAQETLLSAAPTTRDRGAVISSPAAKRSMAMQDAISPEKGQKSILSFFESGRKKAKLRESHKHET</sequence>
<dbReference type="SUPFAM" id="SSF48173">
    <property type="entry name" value="Cryptochrome/photolyase FAD-binding domain"/>
    <property type="match status" value="1"/>
</dbReference>
<feature type="domain" description="Photolyase/cryptochrome alpha/beta" evidence="1">
    <location>
        <begin position="35"/>
        <end position="190"/>
    </location>
</feature>
<dbReference type="GO" id="GO:0003904">
    <property type="term" value="F:deoxyribodipyrimidine photo-lyase activity"/>
    <property type="evidence" value="ECO:0007669"/>
    <property type="project" value="UniProtKB-EC"/>
</dbReference>
<dbReference type="Gene3D" id="1.10.579.10">
    <property type="entry name" value="DNA Cyclobutane Dipyrimidine Photolyase, subunit A, domain 3"/>
    <property type="match status" value="1"/>
</dbReference>
<dbReference type="PANTHER" id="PTHR10211:SF0">
    <property type="entry name" value="DEOXYRIBODIPYRIMIDINE PHOTO-LYASE"/>
    <property type="match status" value="1"/>
</dbReference>
<dbReference type="PROSITE" id="PS51645">
    <property type="entry name" value="PHR_CRY_ALPHA_BETA"/>
    <property type="match status" value="1"/>
</dbReference>
<dbReference type="EC" id="4.1.99.3" evidence="2"/>
<organism evidence="2">
    <name type="scientific">Phaeodactylum tricornutum</name>
    <name type="common">Diatom</name>
    <dbReference type="NCBI Taxonomy" id="2850"/>
    <lineage>
        <taxon>Eukaryota</taxon>
        <taxon>Sar</taxon>
        <taxon>Stramenopiles</taxon>
        <taxon>Ochrophyta</taxon>
        <taxon>Bacillariophyta</taxon>
        <taxon>Bacillariophyceae</taxon>
        <taxon>Bacillariophycidae</taxon>
        <taxon>Naviculales</taxon>
        <taxon>Phaeodactylaceae</taxon>
        <taxon>Phaeodactylum</taxon>
    </lineage>
</organism>